<dbReference type="InterPro" id="IPR017853">
    <property type="entry name" value="GH"/>
</dbReference>
<dbReference type="EMBL" id="JAUSQZ010000001">
    <property type="protein sequence ID" value="MDP9830721.1"/>
    <property type="molecule type" value="Genomic_DNA"/>
</dbReference>
<proteinExistence type="inferred from homology"/>
<dbReference type="Gene3D" id="3.20.20.300">
    <property type="entry name" value="Glycoside hydrolase, family 3, N-terminal domain"/>
    <property type="match status" value="1"/>
</dbReference>
<dbReference type="GO" id="GO:0008422">
    <property type="term" value="F:beta-glucosidase activity"/>
    <property type="evidence" value="ECO:0007669"/>
    <property type="project" value="UniProtKB-EC"/>
</dbReference>
<dbReference type="RefSeq" id="WP_307249800.1">
    <property type="nucleotide sequence ID" value="NZ_JAUSQZ010000001.1"/>
</dbReference>
<dbReference type="Pfam" id="PF14310">
    <property type="entry name" value="Fn3-like"/>
    <property type="match status" value="1"/>
</dbReference>
<dbReference type="InterPro" id="IPR013783">
    <property type="entry name" value="Ig-like_fold"/>
</dbReference>
<keyword evidence="4" id="KW-0326">Glycosidase</keyword>
<dbReference type="PANTHER" id="PTHR42715:SF10">
    <property type="entry name" value="BETA-GLUCOSIDASE"/>
    <property type="match status" value="1"/>
</dbReference>
<evidence type="ECO:0000256" key="1">
    <source>
        <dbReference type="ARBA" id="ARBA00005336"/>
    </source>
</evidence>
<dbReference type="InterPro" id="IPR050288">
    <property type="entry name" value="Cellulose_deg_GH3"/>
</dbReference>
<dbReference type="Gene3D" id="3.40.50.1700">
    <property type="entry name" value="Glycoside hydrolase family 3 C-terminal domain"/>
    <property type="match status" value="1"/>
</dbReference>
<dbReference type="InterPro" id="IPR001764">
    <property type="entry name" value="Glyco_hydro_3_N"/>
</dbReference>
<dbReference type="PANTHER" id="PTHR42715">
    <property type="entry name" value="BETA-GLUCOSIDASE"/>
    <property type="match status" value="1"/>
</dbReference>
<evidence type="ECO:0000313" key="5">
    <source>
        <dbReference type="Proteomes" id="UP001235712"/>
    </source>
</evidence>
<dbReference type="Gene3D" id="2.60.40.10">
    <property type="entry name" value="Immunoglobulins"/>
    <property type="match status" value="1"/>
</dbReference>
<dbReference type="InterPro" id="IPR026891">
    <property type="entry name" value="Fn3-like"/>
</dbReference>
<dbReference type="PRINTS" id="PR00133">
    <property type="entry name" value="GLHYDRLASE3"/>
</dbReference>
<accession>A0ABT9PDD5</accession>
<dbReference type="InterPro" id="IPR002772">
    <property type="entry name" value="Glyco_hydro_3_C"/>
</dbReference>
<sequence>MHHLVAQLTLEEKAALLSGASVWKTAAIERLGVEPALLSDGPHGLRFQEETGDHLGLNHSEPATAFPTAAATGSTWDPELLHEMGEALGRESRAFGVDVLLGPGVNIKRSPLCGRNFEYFSEDPVLAGELGAAWVNGVQSQGVGASLKHFAANNQETERMRVSAEVDERTLREIYLPAFEHTVKTANPATIMASYNKINGTYVTENTWLLEDVLRGEWGFKGYVVSDWGAVGNPARGVAGGTDLTMPAAGGHAEEVLEAVKAGDLDEAVLDRAVSRLLTVHDRLRAAQKPGVTVDHAAHHELARRVAAASSVLLANNGVLPLSATEGGAIAVIGEFARTPRFQGAGSSHIIPTQLERALDRIRAAAQREVTFSAGFRLDGTVDEALIAEAVAAAKAAGTVVLFLGLSDKEESEGFDREHLDLPPNQLALLEALAEVRDDVVVVLSNGSVVDLTPAIGRTGAILETWLGGQASGAATADVLFGTAEPGGRLAETVPLRLADNPSYVNWPGTPQQVHYGERIYVGYRWYDRTDKDVAFPFGFGLSYTTFAISDVAVSVADPAQAKAVVTATVTNTGERAGSEVVQVYVGDPSASADRPVRELKAFAKVTLEPGDRTVLTFELSERDFAFWADGWTVEPGDFVIEVGTSSRDIAATEIITLDVPVATVVLDTDSTVGDWLKHPQGAALLQEQVSKLGAGFASALFEDEEARVMIESMPLRSLLGFGTGVNGKAVVGELLTRL</sequence>
<dbReference type="Proteomes" id="UP001235712">
    <property type="component" value="Unassembled WGS sequence"/>
</dbReference>
<comment type="caution">
    <text evidence="4">The sequence shown here is derived from an EMBL/GenBank/DDBJ whole genome shotgun (WGS) entry which is preliminary data.</text>
</comment>
<dbReference type="SUPFAM" id="SSF52279">
    <property type="entry name" value="Beta-D-glucan exohydrolase, C-terminal domain"/>
    <property type="match status" value="1"/>
</dbReference>
<dbReference type="Pfam" id="PF01915">
    <property type="entry name" value="Glyco_hydro_3_C"/>
    <property type="match status" value="1"/>
</dbReference>
<dbReference type="SUPFAM" id="SSF51445">
    <property type="entry name" value="(Trans)glycosidases"/>
    <property type="match status" value="1"/>
</dbReference>
<reference evidence="4 5" key="1">
    <citation type="submission" date="2023-07" db="EMBL/GenBank/DDBJ databases">
        <title>Sequencing the genomes of 1000 actinobacteria strains.</title>
        <authorList>
            <person name="Klenk H.-P."/>
        </authorList>
    </citation>
    <scope>NUCLEOTIDE SEQUENCE [LARGE SCALE GENOMIC DNA]</scope>
    <source>
        <strain evidence="4 5">DSM 44388</strain>
    </source>
</reference>
<comment type="similarity">
    <text evidence="1">Belongs to the glycosyl hydrolase 3 family.</text>
</comment>
<evidence type="ECO:0000256" key="2">
    <source>
        <dbReference type="ARBA" id="ARBA00022801"/>
    </source>
</evidence>
<organism evidence="4 5">
    <name type="scientific">Kineosporia succinea</name>
    <dbReference type="NCBI Taxonomy" id="84632"/>
    <lineage>
        <taxon>Bacteria</taxon>
        <taxon>Bacillati</taxon>
        <taxon>Actinomycetota</taxon>
        <taxon>Actinomycetes</taxon>
        <taxon>Kineosporiales</taxon>
        <taxon>Kineosporiaceae</taxon>
        <taxon>Kineosporia</taxon>
    </lineage>
</organism>
<keyword evidence="5" id="KW-1185">Reference proteome</keyword>
<dbReference type="EC" id="3.2.1.21" evidence="4"/>
<dbReference type="SMART" id="SM01217">
    <property type="entry name" value="Fn3_like"/>
    <property type="match status" value="1"/>
</dbReference>
<dbReference type="Pfam" id="PF00933">
    <property type="entry name" value="Glyco_hydro_3"/>
    <property type="match status" value="1"/>
</dbReference>
<protein>
    <submittedName>
        <fullName evidence="4">Beta-glucosidase</fullName>
        <ecNumber evidence="4">3.2.1.21</ecNumber>
    </submittedName>
</protein>
<dbReference type="InterPro" id="IPR036962">
    <property type="entry name" value="Glyco_hydro_3_N_sf"/>
</dbReference>
<keyword evidence="2 4" id="KW-0378">Hydrolase</keyword>
<evidence type="ECO:0000313" key="4">
    <source>
        <dbReference type="EMBL" id="MDP9830721.1"/>
    </source>
</evidence>
<dbReference type="InterPro" id="IPR036881">
    <property type="entry name" value="Glyco_hydro_3_C_sf"/>
</dbReference>
<evidence type="ECO:0000259" key="3">
    <source>
        <dbReference type="SMART" id="SM01217"/>
    </source>
</evidence>
<feature type="domain" description="Fibronectin type III-like" evidence="3">
    <location>
        <begin position="580"/>
        <end position="647"/>
    </location>
</feature>
<gene>
    <name evidence="4" type="ORF">J2S57_006470</name>
</gene>
<name>A0ABT9PDD5_9ACTN</name>